<dbReference type="PROSITE" id="PS50932">
    <property type="entry name" value="HTH_LACI_2"/>
    <property type="match status" value="1"/>
</dbReference>
<dbReference type="RefSeq" id="WP_114789049.1">
    <property type="nucleotide sequence ID" value="NZ_CP139960.1"/>
</dbReference>
<dbReference type="SUPFAM" id="SSF47413">
    <property type="entry name" value="lambda repressor-like DNA-binding domains"/>
    <property type="match status" value="1"/>
</dbReference>
<dbReference type="CDD" id="cd01392">
    <property type="entry name" value="HTH_LacI"/>
    <property type="match status" value="1"/>
</dbReference>
<dbReference type="InterPro" id="IPR025997">
    <property type="entry name" value="SBP_2_dom"/>
</dbReference>
<keyword evidence="2 5" id="KW-0238">DNA-binding</keyword>
<dbReference type="Pfam" id="PF00356">
    <property type="entry name" value="LacI"/>
    <property type="match status" value="1"/>
</dbReference>
<evidence type="ECO:0000256" key="1">
    <source>
        <dbReference type="ARBA" id="ARBA00023015"/>
    </source>
</evidence>
<dbReference type="InterPro" id="IPR010982">
    <property type="entry name" value="Lambda_DNA-bd_dom_sf"/>
</dbReference>
<gene>
    <name evidence="5" type="ORF">U0035_05610</name>
</gene>
<dbReference type="Gene3D" id="1.10.260.40">
    <property type="entry name" value="lambda repressor-like DNA-binding domains"/>
    <property type="match status" value="1"/>
</dbReference>
<dbReference type="Pfam" id="PF13407">
    <property type="entry name" value="Peripla_BP_4"/>
    <property type="match status" value="1"/>
</dbReference>
<dbReference type="PANTHER" id="PTHR30146">
    <property type="entry name" value="LACI-RELATED TRANSCRIPTIONAL REPRESSOR"/>
    <property type="match status" value="1"/>
</dbReference>
<dbReference type="GO" id="GO:0003677">
    <property type="term" value="F:DNA binding"/>
    <property type="evidence" value="ECO:0007669"/>
    <property type="project" value="UniProtKB-KW"/>
</dbReference>
<organism evidence="5 6">
    <name type="scientific">Niabella yanshanensis</name>
    <dbReference type="NCBI Taxonomy" id="577386"/>
    <lineage>
        <taxon>Bacteria</taxon>
        <taxon>Pseudomonadati</taxon>
        <taxon>Bacteroidota</taxon>
        <taxon>Chitinophagia</taxon>
        <taxon>Chitinophagales</taxon>
        <taxon>Chitinophagaceae</taxon>
        <taxon>Niabella</taxon>
    </lineage>
</organism>
<dbReference type="InterPro" id="IPR000843">
    <property type="entry name" value="HTH_LacI"/>
</dbReference>
<evidence type="ECO:0000256" key="2">
    <source>
        <dbReference type="ARBA" id="ARBA00023125"/>
    </source>
</evidence>
<name>A0ABZ0W8L8_9BACT</name>
<keyword evidence="6" id="KW-1185">Reference proteome</keyword>
<accession>A0ABZ0W8L8</accession>
<proteinExistence type="predicted"/>
<dbReference type="PANTHER" id="PTHR30146:SF109">
    <property type="entry name" value="HTH-TYPE TRANSCRIPTIONAL REGULATOR GALS"/>
    <property type="match status" value="1"/>
</dbReference>
<protein>
    <submittedName>
        <fullName evidence="5">LacI family DNA-binding transcriptional regulator</fullName>
    </submittedName>
</protein>
<evidence type="ECO:0000313" key="6">
    <source>
        <dbReference type="Proteomes" id="UP001325680"/>
    </source>
</evidence>
<dbReference type="EMBL" id="CP139960">
    <property type="protein sequence ID" value="WQD39622.1"/>
    <property type="molecule type" value="Genomic_DNA"/>
</dbReference>
<evidence type="ECO:0000259" key="4">
    <source>
        <dbReference type="PROSITE" id="PS50932"/>
    </source>
</evidence>
<dbReference type="Gene3D" id="3.40.50.2300">
    <property type="match status" value="2"/>
</dbReference>
<dbReference type="SUPFAM" id="SSF53822">
    <property type="entry name" value="Periplasmic binding protein-like I"/>
    <property type="match status" value="1"/>
</dbReference>
<keyword evidence="3" id="KW-0804">Transcription</keyword>
<dbReference type="Proteomes" id="UP001325680">
    <property type="component" value="Chromosome"/>
</dbReference>
<reference evidence="5 6" key="1">
    <citation type="submission" date="2023-12" db="EMBL/GenBank/DDBJ databases">
        <title>Genome sequencing and assembly of bacterial species from a model synthetic community.</title>
        <authorList>
            <person name="Hogle S.L."/>
        </authorList>
    </citation>
    <scope>NUCLEOTIDE SEQUENCE [LARGE SCALE GENOMIC DNA]</scope>
    <source>
        <strain evidence="5 6">HAMBI_3031</strain>
    </source>
</reference>
<sequence length="338" mass="38077">MSDIPTIKEIAKRLNVSVSTVSRALNDHPRIGLKTKQAIQNLAKELNYEPNPKAIFFKQKKSFVIGVILPLIAEDFFSKSISGIEDVAMEHGYTILFGQSHDSITKEQTVIEAMVKQRIDGLLISLSKETNKYNHLEALDKYNIPVVYFDRVPPFERASKVFCSVYKGTEQMIEWLFRQGRKRIAFINGPDEIAASRERLKGYMDGVSKKKLKIDMQMVEKTDLSEAGTQLAVNKLLNLKRPPDAIISFNDYVHLDAVKFALQKGVVVNEDILFASYANISANKHAAYPPVVSLDQFPYQQGQTAMNMLIDILNKKQLEGASQASFEQVEVPVSLVYS</sequence>
<keyword evidence="1" id="KW-0805">Transcription regulation</keyword>
<dbReference type="SMART" id="SM00354">
    <property type="entry name" value="HTH_LACI"/>
    <property type="match status" value="1"/>
</dbReference>
<dbReference type="InterPro" id="IPR028082">
    <property type="entry name" value="Peripla_BP_I"/>
</dbReference>
<dbReference type="CDD" id="cd06267">
    <property type="entry name" value="PBP1_LacI_sugar_binding-like"/>
    <property type="match status" value="1"/>
</dbReference>
<feature type="domain" description="HTH lacI-type" evidence="4">
    <location>
        <begin position="5"/>
        <end position="59"/>
    </location>
</feature>
<evidence type="ECO:0000256" key="3">
    <source>
        <dbReference type="ARBA" id="ARBA00023163"/>
    </source>
</evidence>
<evidence type="ECO:0000313" key="5">
    <source>
        <dbReference type="EMBL" id="WQD39622.1"/>
    </source>
</evidence>